<accession>A0A835JVR8</accession>
<evidence type="ECO:0000313" key="2">
    <source>
        <dbReference type="Proteomes" id="UP000657918"/>
    </source>
</evidence>
<comment type="caution">
    <text evidence="1">The sequence shown here is derived from an EMBL/GenBank/DDBJ whole genome shotgun (WGS) entry which is preliminary data.</text>
</comment>
<sequence>MDSFRYAEVATRCIRAILIFRAPRLDWQATMYVHQEIRYAMGDLEFQKLARKSIHARLKLF</sequence>
<reference evidence="1 2" key="1">
    <citation type="submission" date="2020-10" db="EMBL/GenBank/DDBJ databases">
        <title>Plant Genome Project.</title>
        <authorList>
            <person name="Zhang R.-G."/>
        </authorList>
    </citation>
    <scope>NUCLEOTIDE SEQUENCE [LARGE SCALE GENOMIC DNA]</scope>
    <source>
        <strain evidence="1">FAFU-HL-1</strain>
        <tissue evidence="1">Leaf</tissue>
    </source>
</reference>
<keyword evidence="2" id="KW-1185">Reference proteome</keyword>
<name>A0A835JVR8_9ROSI</name>
<gene>
    <name evidence="1" type="ORF">SADUNF_Sadunf08G0050200</name>
</gene>
<dbReference type="EMBL" id="JADGMS010000008">
    <property type="protein sequence ID" value="KAF9676887.1"/>
    <property type="molecule type" value="Genomic_DNA"/>
</dbReference>
<dbReference type="Proteomes" id="UP000657918">
    <property type="component" value="Chromosome 8"/>
</dbReference>
<organism evidence="1 2">
    <name type="scientific">Salix dunnii</name>
    <dbReference type="NCBI Taxonomy" id="1413687"/>
    <lineage>
        <taxon>Eukaryota</taxon>
        <taxon>Viridiplantae</taxon>
        <taxon>Streptophyta</taxon>
        <taxon>Embryophyta</taxon>
        <taxon>Tracheophyta</taxon>
        <taxon>Spermatophyta</taxon>
        <taxon>Magnoliopsida</taxon>
        <taxon>eudicotyledons</taxon>
        <taxon>Gunneridae</taxon>
        <taxon>Pentapetalae</taxon>
        <taxon>rosids</taxon>
        <taxon>fabids</taxon>
        <taxon>Malpighiales</taxon>
        <taxon>Salicaceae</taxon>
        <taxon>Saliceae</taxon>
        <taxon>Salix</taxon>
    </lineage>
</organism>
<proteinExistence type="predicted"/>
<dbReference type="AlphaFoldDB" id="A0A835JVR8"/>
<protein>
    <submittedName>
        <fullName evidence="1">Uncharacterized protein</fullName>
    </submittedName>
</protein>
<evidence type="ECO:0000313" key="1">
    <source>
        <dbReference type="EMBL" id="KAF9676887.1"/>
    </source>
</evidence>